<keyword evidence="1" id="KW-1133">Transmembrane helix</keyword>
<keyword evidence="1" id="KW-0812">Transmembrane</keyword>
<evidence type="ECO:0000313" key="3">
    <source>
        <dbReference type="Proteomes" id="UP000516437"/>
    </source>
</evidence>
<dbReference type="AlphaFoldDB" id="A0A6A1VJG4"/>
<dbReference type="EMBL" id="RXIC02000023">
    <property type="protein sequence ID" value="KAB1211976.1"/>
    <property type="molecule type" value="Genomic_DNA"/>
</dbReference>
<proteinExistence type="predicted"/>
<feature type="transmembrane region" description="Helical" evidence="1">
    <location>
        <begin position="52"/>
        <end position="75"/>
    </location>
</feature>
<organism evidence="2 3">
    <name type="scientific">Morella rubra</name>
    <name type="common">Chinese bayberry</name>
    <dbReference type="NCBI Taxonomy" id="262757"/>
    <lineage>
        <taxon>Eukaryota</taxon>
        <taxon>Viridiplantae</taxon>
        <taxon>Streptophyta</taxon>
        <taxon>Embryophyta</taxon>
        <taxon>Tracheophyta</taxon>
        <taxon>Spermatophyta</taxon>
        <taxon>Magnoliopsida</taxon>
        <taxon>eudicotyledons</taxon>
        <taxon>Gunneridae</taxon>
        <taxon>Pentapetalae</taxon>
        <taxon>rosids</taxon>
        <taxon>fabids</taxon>
        <taxon>Fagales</taxon>
        <taxon>Myricaceae</taxon>
        <taxon>Morella</taxon>
    </lineage>
</organism>
<reference evidence="2 3" key="1">
    <citation type="journal article" date="2019" name="Plant Biotechnol. J.">
        <title>The red bayberry genome and genetic basis of sex determination.</title>
        <authorList>
            <person name="Jia H.M."/>
            <person name="Jia H.J."/>
            <person name="Cai Q.L."/>
            <person name="Wang Y."/>
            <person name="Zhao H.B."/>
            <person name="Yang W.F."/>
            <person name="Wang G.Y."/>
            <person name="Li Y.H."/>
            <person name="Zhan D.L."/>
            <person name="Shen Y.T."/>
            <person name="Niu Q.F."/>
            <person name="Chang L."/>
            <person name="Qiu J."/>
            <person name="Zhao L."/>
            <person name="Xie H.B."/>
            <person name="Fu W.Y."/>
            <person name="Jin J."/>
            <person name="Li X.W."/>
            <person name="Jiao Y."/>
            <person name="Zhou C.C."/>
            <person name="Tu T."/>
            <person name="Chai C.Y."/>
            <person name="Gao J.L."/>
            <person name="Fan L.J."/>
            <person name="van de Weg E."/>
            <person name="Wang J.Y."/>
            <person name="Gao Z.S."/>
        </authorList>
    </citation>
    <scope>NUCLEOTIDE SEQUENCE [LARGE SCALE GENOMIC DNA]</scope>
    <source>
        <tissue evidence="2">Leaves</tissue>
    </source>
</reference>
<sequence length="180" mass="20683">MLTLVHGPSIWRDKAQFWSTLKATAETFDGAWICLGDFNSLADHSDKWGAKLLWNLLTVIWGLLCGIMDLWTLVFKVPHLHGVIRETVEPSFESVSTVVLPMETGDFSYHVPRSSIVLVLLWIMLLFFWILMENNGDPQNLFVLKHSGLDIKIAELWWNKLGLSMDRDHQLTAFAKKFKL</sequence>
<gene>
    <name evidence="2" type="ORF">CJ030_MR5G023716</name>
</gene>
<name>A0A6A1VJG4_9ROSI</name>
<evidence type="ECO:0008006" key="4">
    <source>
        <dbReference type="Google" id="ProtNLM"/>
    </source>
</evidence>
<accession>A0A6A1VJG4</accession>
<protein>
    <recommendedName>
        <fullName evidence="4">Endonuclease/exonuclease/phosphatase domain-containing protein</fullName>
    </recommendedName>
</protein>
<evidence type="ECO:0000256" key="1">
    <source>
        <dbReference type="SAM" id="Phobius"/>
    </source>
</evidence>
<feature type="transmembrane region" description="Helical" evidence="1">
    <location>
        <begin position="115"/>
        <end position="132"/>
    </location>
</feature>
<keyword evidence="1" id="KW-0472">Membrane</keyword>
<dbReference type="SUPFAM" id="SSF56219">
    <property type="entry name" value="DNase I-like"/>
    <property type="match status" value="1"/>
</dbReference>
<comment type="caution">
    <text evidence="2">The sequence shown here is derived from an EMBL/GenBank/DDBJ whole genome shotgun (WGS) entry which is preliminary data.</text>
</comment>
<keyword evidence="3" id="KW-1185">Reference proteome</keyword>
<evidence type="ECO:0000313" key="2">
    <source>
        <dbReference type="EMBL" id="KAB1211976.1"/>
    </source>
</evidence>
<dbReference type="Proteomes" id="UP000516437">
    <property type="component" value="Chromosome 5"/>
</dbReference>
<dbReference type="InterPro" id="IPR036691">
    <property type="entry name" value="Endo/exonu/phosph_ase_sf"/>
</dbReference>